<keyword evidence="1" id="KW-1133">Transmembrane helix</keyword>
<dbReference type="AlphaFoldDB" id="A0A0A0J978"/>
<feature type="transmembrane region" description="Helical" evidence="1">
    <location>
        <begin position="12"/>
        <end position="30"/>
    </location>
</feature>
<dbReference type="eggNOG" id="ENOG5033CMQ">
    <property type="taxonomic scope" value="Bacteria"/>
</dbReference>
<reference evidence="2 3" key="1">
    <citation type="submission" date="2013-08" db="EMBL/GenBank/DDBJ databases">
        <title>The genome sequence of Knoellia sinensis.</title>
        <authorList>
            <person name="Zhu W."/>
            <person name="Wang G."/>
        </authorList>
    </citation>
    <scope>NUCLEOTIDE SEQUENCE [LARGE SCALE GENOMIC DNA]</scope>
    <source>
        <strain evidence="2 3">KCTC 19936</strain>
    </source>
</reference>
<evidence type="ECO:0000256" key="1">
    <source>
        <dbReference type="SAM" id="Phobius"/>
    </source>
</evidence>
<dbReference type="RefSeq" id="WP_035916300.1">
    <property type="nucleotide sequence ID" value="NZ_AVPJ01000008.1"/>
</dbReference>
<sequence>MVNGRGVRPGVALLVALVVGGGSWLLWQLITSERSLVPRPSWLAAVLLAAMAAFVVGFAWPVRSYLAGRSTRPFDPLRAARVVVLAQAATLTGAAAVGWYAGQLAVVAGDLSLVANESRLWRLAILVAAALILTVAGLVAQHWCQVEPPADDD</sequence>
<name>A0A0A0J978_9MICO</name>
<organism evidence="2 3">
    <name type="scientific">Knoellia sinensis KCTC 19936</name>
    <dbReference type="NCBI Taxonomy" id="1385520"/>
    <lineage>
        <taxon>Bacteria</taxon>
        <taxon>Bacillati</taxon>
        <taxon>Actinomycetota</taxon>
        <taxon>Actinomycetes</taxon>
        <taxon>Micrococcales</taxon>
        <taxon>Intrasporangiaceae</taxon>
        <taxon>Knoellia</taxon>
    </lineage>
</organism>
<keyword evidence="1" id="KW-0472">Membrane</keyword>
<keyword evidence="3" id="KW-1185">Reference proteome</keyword>
<dbReference type="STRING" id="1385520.N802_10550"/>
<dbReference type="InterPro" id="IPR021517">
    <property type="entry name" value="DUF3180"/>
</dbReference>
<proteinExistence type="predicted"/>
<dbReference type="Proteomes" id="UP000030002">
    <property type="component" value="Unassembled WGS sequence"/>
</dbReference>
<comment type="caution">
    <text evidence="2">The sequence shown here is derived from an EMBL/GenBank/DDBJ whole genome shotgun (WGS) entry which is preliminary data.</text>
</comment>
<feature type="transmembrane region" description="Helical" evidence="1">
    <location>
        <begin position="42"/>
        <end position="62"/>
    </location>
</feature>
<evidence type="ECO:0008006" key="4">
    <source>
        <dbReference type="Google" id="ProtNLM"/>
    </source>
</evidence>
<evidence type="ECO:0000313" key="3">
    <source>
        <dbReference type="Proteomes" id="UP000030002"/>
    </source>
</evidence>
<protein>
    <recommendedName>
        <fullName evidence="4">DUF3180 domain-containing protein</fullName>
    </recommendedName>
</protein>
<dbReference type="EMBL" id="AVPJ01000008">
    <property type="protein sequence ID" value="KGN32166.1"/>
    <property type="molecule type" value="Genomic_DNA"/>
</dbReference>
<accession>A0A0A0J978</accession>
<dbReference type="Pfam" id="PF11377">
    <property type="entry name" value="DUF3180"/>
    <property type="match status" value="1"/>
</dbReference>
<keyword evidence="1" id="KW-0812">Transmembrane</keyword>
<evidence type="ECO:0000313" key="2">
    <source>
        <dbReference type="EMBL" id="KGN32166.1"/>
    </source>
</evidence>
<feature type="transmembrane region" description="Helical" evidence="1">
    <location>
        <begin position="82"/>
        <end position="101"/>
    </location>
</feature>
<gene>
    <name evidence="2" type="ORF">N802_10550</name>
</gene>
<feature type="transmembrane region" description="Helical" evidence="1">
    <location>
        <begin position="121"/>
        <end position="140"/>
    </location>
</feature>